<keyword evidence="3" id="KW-1185">Reference proteome</keyword>
<comment type="caution">
    <text evidence="2">The sequence shown here is derived from an EMBL/GenBank/DDBJ whole genome shotgun (WGS) entry which is preliminary data.</text>
</comment>
<proteinExistence type="predicted"/>
<feature type="coiled-coil region" evidence="1">
    <location>
        <begin position="43"/>
        <end position="84"/>
    </location>
</feature>
<accession>A0A448XAP0</accession>
<dbReference type="AlphaFoldDB" id="A0A448XAP0"/>
<dbReference type="EMBL" id="CAAALY010133666">
    <property type="protein sequence ID" value="VEL32382.1"/>
    <property type="molecule type" value="Genomic_DNA"/>
</dbReference>
<evidence type="ECO:0000313" key="2">
    <source>
        <dbReference type="EMBL" id="VEL32382.1"/>
    </source>
</evidence>
<reference evidence="2" key="1">
    <citation type="submission" date="2018-11" db="EMBL/GenBank/DDBJ databases">
        <authorList>
            <consortium name="Pathogen Informatics"/>
        </authorList>
    </citation>
    <scope>NUCLEOTIDE SEQUENCE</scope>
</reference>
<organism evidence="2 3">
    <name type="scientific">Protopolystoma xenopodis</name>
    <dbReference type="NCBI Taxonomy" id="117903"/>
    <lineage>
        <taxon>Eukaryota</taxon>
        <taxon>Metazoa</taxon>
        <taxon>Spiralia</taxon>
        <taxon>Lophotrochozoa</taxon>
        <taxon>Platyhelminthes</taxon>
        <taxon>Monogenea</taxon>
        <taxon>Polyopisthocotylea</taxon>
        <taxon>Polystomatidea</taxon>
        <taxon>Polystomatidae</taxon>
        <taxon>Protopolystoma</taxon>
    </lineage>
</organism>
<protein>
    <submittedName>
        <fullName evidence="2">Uncharacterized protein</fullName>
    </submittedName>
</protein>
<keyword evidence="1" id="KW-0175">Coiled coil</keyword>
<dbReference type="Proteomes" id="UP000784294">
    <property type="component" value="Unassembled WGS sequence"/>
</dbReference>
<dbReference type="OrthoDB" id="10262929at2759"/>
<evidence type="ECO:0000256" key="1">
    <source>
        <dbReference type="SAM" id="Coils"/>
    </source>
</evidence>
<evidence type="ECO:0000313" key="3">
    <source>
        <dbReference type="Proteomes" id="UP000784294"/>
    </source>
</evidence>
<sequence length="110" mass="12874">MANEVVHVAQTVQVAERRLSLLERLRAENWELLRLTSGINDGMAKAVNEYIHAKRQYDRVREELNNRIQVLDEAQKTLESLEVNVSTNHLFMTDEYKLSNFKAVFIYYSS</sequence>
<name>A0A448XAP0_9PLAT</name>
<gene>
    <name evidence="2" type="ORF">PXEA_LOCUS25822</name>
</gene>